<keyword evidence="4" id="KW-1185">Reference proteome</keyword>
<dbReference type="Proteomes" id="UP000028123">
    <property type="component" value="Unassembled WGS sequence"/>
</dbReference>
<sequence length="618" mass="58664">MAPGYDFSFRTYMIPDYSISPGESEVSSAQFSLAADGTSQTTVTVKLKDAQGNAWPTGGSAVAITSTLGTVSAVTDNQDGTYTATLTAPTTVGNATISATVGGIPIAKTASVQFVPGAPSAATSTVVVGSGSLPADGTSRTSVSVKLKDAQGHALTSGGATVAITSTLGTVSAVTDNQNGTYTATLTAPTTMGTATISAKVGGSPIASTASVQFVPGAASTAMSTVEAGSAFLTADGASQTAISVKLKDAQGNALTAGGAAVAITSTLGTVGTVADNQNGSYTATLTAPTTVGTATISAAVGGSPMASTASVQFVPGTPSAAASTVEAASGSLTADGASQTTVSVKLKDAQGNALTSGGAAVAITSTLGTVGAVTDNQNGAYMATLTAPTTVGTATISAKVGGSAIASTASVQFMPGAPSAAKSTVEAGSASLAADGANQTTISVKLKDAHGNALTSGGAAVAITSTLGTVSAVTDNQNGIYTATLTAPTTLGTATISATVGGSAIASTASVQFVPGAPSAAASTVEAGNATLAADGASQTTISVKLKDAHGNALTSGGAAVAITSTLGTVSAVTDKQDGIYTATLTAPTTVGTATISATIGGSAIASTASVQFVPGV</sequence>
<gene>
    <name evidence="3" type="ORF">ET33_27545</name>
</gene>
<dbReference type="InterPro" id="IPR015217">
    <property type="entry name" value="Invasin_dom_3"/>
</dbReference>
<evidence type="ECO:0000313" key="4">
    <source>
        <dbReference type="Proteomes" id="UP000028123"/>
    </source>
</evidence>
<dbReference type="eggNOG" id="COG2911">
    <property type="taxonomic scope" value="Bacteria"/>
</dbReference>
<organism evidence="3 4">
    <name type="scientific">Paenibacillus tyrfis</name>
    <dbReference type="NCBI Taxonomy" id="1501230"/>
    <lineage>
        <taxon>Bacteria</taxon>
        <taxon>Bacillati</taxon>
        <taxon>Bacillota</taxon>
        <taxon>Bacilli</taxon>
        <taxon>Bacillales</taxon>
        <taxon>Paenibacillaceae</taxon>
        <taxon>Paenibacillus</taxon>
    </lineage>
</organism>
<feature type="non-terminal residue" evidence="3">
    <location>
        <position position="618"/>
    </location>
</feature>
<dbReference type="PANTHER" id="PTHR39576:SF2">
    <property type="entry name" value="ATTACHING AND EFFACING PROTEIN HOMOLOG-RELATED"/>
    <property type="match status" value="1"/>
</dbReference>
<dbReference type="Pfam" id="PF09134">
    <property type="entry name" value="Invasin_D3"/>
    <property type="match status" value="6"/>
</dbReference>
<dbReference type="AlphaFoldDB" id="A0A081NUN9"/>
<dbReference type="SUPFAM" id="SSF49373">
    <property type="entry name" value="Invasin/intimin cell-adhesion fragments"/>
    <property type="match status" value="6"/>
</dbReference>
<feature type="domain" description="Big-1" evidence="2">
    <location>
        <begin position="423"/>
        <end position="515"/>
    </location>
</feature>
<dbReference type="GO" id="GO:0009279">
    <property type="term" value="C:cell outer membrane"/>
    <property type="evidence" value="ECO:0007669"/>
    <property type="project" value="TreeGrafter"/>
</dbReference>
<feature type="domain" description="Big-1" evidence="2">
    <location>
        <begin position="23"/>
        <end position="115"/>
    </location>
</feature>
<feature type="domain" description="Big-1" evidence="2">
    <location>
        <begin position="523"/>
        <end position="615"/>
    </location>
</feature>
<dbReference type="EMBL" id="JNVM01000042">
    <property type="protein sequence ID" value="KEQ22162.1"/>
    <property type="molecule type" value="Genomic_DNA"/>
</dbReference>
<feature type="domain" description="Big-1" evidence="2">
    <location>
        <begin position="323"/>
        <end position="415"/>
    </location>
</feature>
<protein>
    <recommendedName>
        <fullName evidence="2">Big-1 domain-containing protein</fullName>
    </recommendedName>
</protein>
<name>A0A081NUN9_9BACL</name>
<evidence type="ECO:0000259" key="2">
    <source>
        <dbReference type="PROSITE" id="PS51127"/>
    </source>
</evidence>
<dbReference type="Gene3D" id="2.60.40.10">
    <property type="entry name" value="Immunoglobulins"/>
    <property type="match status" value="6"/>
</dbReference>
<dbReference type="InterPro" id="IPR008964">
    <property type="entry name" value="Invasin/intimin_cell_adhesion"/>
</dbReference>
<proteinExistence type="inferred from homology"/>
<comment type="similarity">
    <text evidence="1">Belongs to the intimin/invasin family.</text>
</comment>
<dbReference type="InterPro" id="IPR003344">
    <property type="entry name" value="Big_1_dom"/>
</dbReference>
<dbReference type="InterPro" id="IPR051715">
    <property type="entry name" value="Intimin-Invasin_domain"/>
</dbReference>
<evidence type="ECO:0000313" key="3">
    <source>
        <dbReference type="EMBL" id="KEQ22162.1"/>
    </source>
</evidence>
<dbReference type="PROSITE" id="PS51127">
    <property type="entry name" value="BIG1"/>
    <property type="match status" value="6"/>
</dbReference>
<accession>A0A081NUN9</accession>
<feature type="domain" description="Big-1" evidence="2">
    <location>
        <begin position="223"/>
        <end position="315"/>
    </location>
</feature>
<evidence type="ECO:0000256" key="1">
    <source>
        <dbReference type="ARBA" id="ARBA00010116"/>
    </source>
</evidence>
<reference evidence="3 4" key="1">
    <citation type="submission" date="2014-06" db="EMBL/GenBank/DDBJ databases">
        <title>Draft genome sequence of Paenibacillus sp. MSt1.</title>
        <authorList>
            <person name="Aw Y.K."/>
            <person name="Ong K.S."/>
            <person name="Gan H.M."/>
            <person name="Lee S.M."/>
        </authorList>
    </citation>
    <scope>NUCLEOTIDE SEQUENCE [LARGE SCALE GENOMIC DNA]</scope>
    <source>
        <strain evidence="3 4">MSt1</strain>
    </source>
</reference>
<dbReference type="SMART" id="SM00634">
    <property type="entry name" value="BID_1"/>
    <property type="match status" value="6"/>
</dbReference>
<comment type="caution">
    <text evidence="3">The sequence shown here is derived from an EMBL/GenBank/DDBJ whole genome shotgun (WGS) entry which is preliminary data.</text>
</comment>
<dbReference type="PANTHER" id="PTHR39576">
    <property type="entry name" value="ATTACHING AND EFFACING PROTEIN HOMOLOG-RELATED-RELATED"/>
    <property type="match status" value="1"/>
</dbReference>
<feature type="domain" description="Big-1" evidence="2">
    <location>
        <begin position="123"/>
        <end position="215"/>
    </location>
</feature>
<dbReference type="InterPro" id="IPR013783">
    <property type="entry name" value="Ig-like_fold"/>
</dbReference>